<dbReference type="RefSeq" id="WP_107032776.1">
    <property type="nucleotide sequence ID" value="NZ_CAOLBL010000020.1"/>
</dbReference>
<sequence>MKKSLLYTRTGDAGMTSLVGGKRVAKNSPRVNAYGTLDELNAHIGLVQAHCAQLDNFVTATLLSINNTLFNLGAYLATPPAPAPADDSELPQSLRVIPDRIAELEQQIDTLDGSVPEQRTFILPGGSIGAAHAHVARTVCRRAEREILNLADTGEAVAPIVLTYINRLSDYLFILARYINHFTGTPDIPWQQS</sequence>
<dbReference type="SUPFAM" id="SSF89028">
    <property type="entry name" value="Cobalamin adenosyltransferase-like"/>
    <property type="match status" value="1"/>
</dbReference>
<dbReference type="EC" id="2.5.1.17" evidence="6"/>
<accession>A0A2V1IJ17</accession>
<keyword evidence="4 6" id="KW-0547">Nucleotide-binding</keyword>
<evidence type="ECO:0000259" key="7">
    <source>
        <dbReference type="Pfam" id="PF01923"/>
    </source>
</evidence>
<evidence type="ECO:0000256" key="6">
    <source>
        <dbReference type="RuleBase" id="RU366026"/>
    </source>
</evidence>
<evidence type="ECO:0000256" key="2">
    <source>
        <dbReference type="ARBA" id="ARBA00011233"/>
    </source>
</evidence>
<evidence type="ECO:0000256" key="1">
    <source>
        <dbReference type="ARBA" id="ARBA00007487"/>
    </source>
</evidence>
<dbReference type="NCBIfam" id="TIGR00636">
    <property type="entry name" value="PduO_Nterm"/>
    <property type="match status" value="1"/>
</dbReference>
<dbReference type="AlphaFoldDB" id="A0A2V1IJ17"/>
<comment type="pathway">
    <text evidence="6">Cofactor biosynthesis; adenosylcobalamin biosynthesis; adenosylcobalamin from cob(II)yrinate a,c-diamide: step 2/7.</text>
</comment>
<comment type="catalytic activity">
    <reaction evidence="6">
        <text>2 cob(II)alamin + reduced [electron-transfer flavoprotein] + 2 ATP = 2 adenosylcob(III)alamin + 2 triphosphate + oxidized [electron-transfer flavoprotein] + 3 H(+)</text>
        <dbReference type="Rhea" id="RHEA:28671"/>
        <dbReference type="Rhea" id="RHEA-COMP:10685"/>
        <dbReference type="Rhea" id="RHEA-COMP:10686"/>
        <dbReference type="ChEBI" id="CHEBI:15378"/>
        <dbReference type="ChEBI" id="CHEBI:16304"/>
        <dbReference type="ChEBI" id="CHEBI:18036"/>
        <dbReference type="ChEBI" id="CHEBI:18408"/>
        <dbReference type="ChEBI" id="CHEBI:30616"/>
        <dbReference type="ChEBI" id="CHEBI:57692"/>
        <dbReference type="ChEBI" id="CHEBI:58307"/>
        <dbReference type="EC" id="2.5.1.17"/>
    </reaction>
</comment>
<proteinExistence type="inferred from homology"/>
<name>A0A2V1IJ17_9BACT</name>
<dbReference type="PANTHER" id="PTHR12213:SF0">
    <property type="entry name" value="CORRINOID ADENOSYLTRANSFERASE MMAB"/>
    <property type="match status" value="1"/>
</dbReference>
<keyword evidence="6" id="KW-0169">Cobalamin biosynthesis</keyword>
<dbReference type="GO" id="GO:0005524">
    <property type="term" value="F:ATP binding"/>
    <property type="evidence" value="ECO:0007669"/>
    <property type="project" value="UniProtKB-UniRule"/>
</dbReference>
<keyword evidence="9" id="KW-1185">Reference proteome</keyword>
<dbReference type="GO" id="GO:0009236">
    <property type="term" value="P:cobalamin biosynthetic process"/>
    <property type="evidence" value="ECO:0007669"/>
    <property type="project" value="UniProtKB-UniRule"/>
</dbReference>
<evidence type="ECO:0000313" key="8">
    <source>
        <dbReference type="EMBL" id="PWB01352.1"/>
    </source>
</evidence>
<dbReference type="InterPro" id="IPR036451">
    <property type="entry name" value="CblAdoTrfase-like_sf"/>
</dbReference>
<dbReference type="InterPro" id="IPR016030">
    <property type="entry name" value="CblAdoTrfase-like"/>
</dbReference>
<comment type="similarity">
    <text evidence="1 6">Belongs to the Cob(I)alamin adenosyltransferase family.</text>
</comment>
<comment type="caution">
    <text evidence="8">The sequence shown here is derived from an EMBL/GenBank/DDBJ whole genome shotgun (WGS) entry which is preliminary data.</text>
</comment>
<dbReference type="GeneID" id="82526642"/>
<dbReference type="Pfam" id="PF01923">
    <property type="entry name" value="Cob_adeno_trans"/>
    <property type="match status" value="1"/>
</dbReference>
<protein>
    <recommendedName>
        <fullName evidence="6">Corrinoid adenosyltransferase</fullName>
        <ecNumber evidence="6">2.5.1.17</ecNumber>
    </recommendedName>
    <alternativeName>
        <fullName evidence="6">Cob(II)alamin adenosyltransferase</fullName>
    </alternativeName>
    <alternativeName>
        <fullName evidence="6">Cob(II)yrinic acid a,c-diamide adenosyltransferase</fullName>
    </alternativeName>
    <alternativeName>
        <fullName evidence="6">Cobinamide/cobalamin adenosyltransferase</fullName>
    </alternativeName>
</protein>
<dbReference type="Proteomes" id="UP000244905">
    <property type="component" value="Unassembled WGS sequence"/>
</dbReference>
<dbReference type="InterPro" id="IPR029499">
    <property type="entry name" value="PduO-typ"/>
</dbReference>
<reference evidence="9" key="1">
    <citation type="submission" date="2018-02" db="EMBL/GenBank/DDBJ databases">
        <authorList>
            <person name="Clavel T."/>
            <person name="Strowig T."/>
        </authorList>
    </citation>
    <scope>NUCLEOTIDE SEQUENCE [LARGE SCALE GENOMIC DNA]</scope>
    <source>
        <strain evidence="9">DSM 103720</strain>
    </source>
</reference>
<dbReference type="Gene3D" id="1.20.1200.10">
    <property type="entry name" value="Cobalamin adenosyltransferase-like"/>
    <property type="match status" value="1"/>
</dbReference>
<feature type="domain" description="Cobalamin adenosyltransferase-like" evidence="7">
    <location>
        <begin position="6"/>
        <end position="179"/>
    </location>
</feature>
<evidence type="ECO:0000256" key="3">
    <source>
        <dbReference type="ARBA" id="ARBA00022679"/>
    </source>
</evidence>
<dbReference type="PANTHER" id="PTHR12213">
    <property type="entry name" value="CORRINOID ADENOSYLTRANSFERASE"/>
    <property type="match status" value="1"/>
</dbReference>
<dbReference type="FunFam" id="1.20.1200.10:FF:000001">
    <property type="entry name" value="Cob(I)yrinic acid a,c-diamide adenosyltransferase"/>
    <property type="match status" value="1"/>
</dbReference>
<comment type="catalytic activity">
    <reaction evidence="6">
        <text>2 cob(II)yrinate a,c diamide + reduced [electron-transfer flavoprotein] + 2 ATP = 2 adenosylcob(III)yrinate a,c-diamide + 2 triphosphate + oxidized [electron-transfer flavoprotein] + 3 H(+)</text>
        <dbReference type="Rhea" id="RHEA:11528"/>
        <dbReference type="Rhea" id="RHEA-COMP:10685"/>
        <dbReference type="Rhea" id="RHEA-COMP:10686"/>
        <dbReference type="ChEBI" id="CHEBI:15378"/>
        <dbReference type="ChEBI" id="CHEBI:18036"/>
        <dbReference type="ChEBI" id="CHEBI:30616"/>
        <dbReference type="ChEBI" id="CHEBI:57692"/>
        <dbReference type="ChEBI" id="CHEBI:58307"/>
        <dbReference type="ChEBI" id="CHEBI:58503"/>
        <dbReference type="ChEBI" id="CHEBI:58537"/>
        <dbReference type="EC" id="2.5.1.17"/>
    </reaction>
</comment>
<gene>
    <name evidence="8" type="ORF">C5O23_09850</name>
</gene>
<evidence type="ECO:0000313" key="9">
    <source>
        <dbReference type="Proteomes" id="UP000244905"/>
    </source>
</evidence>
<dbReference type="EMBL" id="PUEC01000022">
    <property type="protein sequence ID" value="PWB01352.1"/>
    <property type="molecule type" value="Genomic_DNA"/>
</dbReference>
<evidence type="ECO:0000256" key="4">
    <source>
        <dbReference type="ARBA" id="ARBA00022741"/>
    </source>
</evidence>
<keyword evidence="5 6" id="KW-0067">ATP-binding</keyword>
<keyword evidence="3 6" id="KW-0808">Transferase</keyword>
<organism evidence="8 9">
    <name type="scientific">Duncaniella muris</name>
    <dbReference type="NCBI Taxonomy" id="2094150"/>
    <lineage>
        <taxon>Bacteria</taxon>
        <taxon>Pseudomonadati</taxon>
        <taxon>Bacteroidota</taxon>
        <taxon>Bacteroidia</taxon>
        <taxon>Bacteroidales</taxon>
        <taxon>Muribaculaceae</taxon>
        <taxon>Duncaniella</taxon>
    </lineage>
</organism>
<dbReference type="GO" id="GO:0008817">
    <property type="term" value="F:corrinoid adenosyltransferase activity"/>
    <property type="evidence" value="ECO:0007669"/>
    <property type="project" value="UniProtKB-UniRule"/>
</dbReference>
<evidence type="ECO:0000256" key="5">
    <source>
        <dbReference type="ARBA" id="ARBA00022840"/>
    </source>
</evidence>
<dbReference type="UniPathway" id="UPA00148">
    <property type="reaction ID" value="UER00233"/>
</dbReference>
<comment type="subunit">
    <text evidence="2">Homotrimer.</text>
</comment>